<protein>
    <submittedName>
        <fullName evidence="6">ABC transporter substrate-binding protein</fullName>
    </submittedName>
</protein>
<dbReference type="InterPro" id="IPR030678">
    <property type="entry name" value="Peptide/Ni-bd"/>
</dbReference>
<dbReference type="RefSeq" id="WP_189485921.1">
    <property type="nucleotide sequence ID" value="NZ_BMZB01000001.1"/>
</dbReference>
<dbReference type="Pfam" id="PF00496">
    <property type="entry name" value="SBP_bac_5"/>
    <property type="match status" value="1"/>
</dbReference>
<keyword evidence="7" id="KW-1185">Reference proteome</keyword>
<evidence type="ECO:0000256" key="1">
    <source>
        <dbReference type="ARBA" id="ARBA00004418"/>
    </source>
</evidence>
<proteinExistence type="inferred from homology"/>
<dbReference type="InterPro" id="IPR039424">
    <property type="entry name" value="SBP_5"/>
</dbReference>
<dbReference type="PIRSF" id="PIRSF002741">
    <property type="entry name" value="MppA"/>
    <property type="match status" value="1"/>
</dbReference>
<dbReference type="GO" id="GO:0043190">
    <property type="term" value="C:ATP-binding cassette (ABC) transporter complex"/>
    <property type="evidence" value="ECO:0007669"/>
    <property type="project" value="InterPro"/>
</dbReference>
<organism evidence="6 7">
    <name type="scientific">Asticcacaulis endophyticus</name>
    <dbReference type="NCBI Taxonomy" id="1395890"/>
    <lineage>
        <taxon>Bacteria</taxon>
        <taxon>Pseudomonadati</taxon>
        <taxon>Pseudomonadota</taxon>
        <taxon>Alphaproteobacteria</taxon>
        <taxon>Caulobacterales</taxon>
        <taxon>Caulobacteraceae</taxon>
        <taxon>Asticcacaulis</taxon>
    </lineage>
</organism>
<dbReference type="InterPro" id="IPR006311">
    <property type="entry name" value="TAT_signal"/>
</dbReference>
<dbReference type="EMBL" id="BMZB01000001">
    <property type="protein sequence ID" value="GGZ31102.1"/>
    <property type="molecule type" value="Genomic_DNA"/>
</dbReference>
<gene>
    <name evidence="6" type="ORF">GCM10011273_17050</name>
</gene>
<keyword evidence="3" id="KW-0813">Transport</keyword>
<comment type="subcellular location">
    <subcellularLocation>
        <location evidence="1">Periplasm</location>
    </subcellularLocation>
</comment>
<dbReference type="Proteomes" id="UP000662572">
    <property type="component" value="Unassembled WGS sequence"/>
</dbReference>
<reference evidence="6" key="2">
    <citation type="submission" date="2020-09" db="EMBL/GenBank/DDBJ databases">
        <authorList>
            <person name="Sun Q."/>
            <person name="Kim S."/>
        </authorList>
    </citation>
    <scope>NUCLEOTIDE SEQUENCE</scope>
    <source>
        <strain evidence="6">KCTC 32296</strain>
    </source>
</reference>
<name>A0A918Q447_9CAUL</name>
<comment type="similarity">
    <text evidence="2">Belongs to the bacterial solute-binding protein 5 family.</text>
</comment>
<dbReference type="Gene3D" id="3.10.105.10">
    <property type="entry name" value="Dipeptide-binding Protein, Domain 3"/>
    <property type="match status" value="1"/>
</dbReference>
<feature type="domain" description="Solute-binding protein family 5" evidence="5">
    <location>
        <begin position="83"/>
        <end position="425"/>
    </location>
</feature>
<dbReference type="SUPFAM" id="SSF53850">
    <property type="entry name" value="Periplasmic binding protein-like II"/>
    <property type="match status" value="1"/>
</dbReference>
<evidence type="ECO:0000256" key="2">
    <source>
        <dbReference type="ARBA" id="ARBA00005695"/>
    </source>
</evidence>
<dbReference type="PROSITE" id="PS51318">
    <property type="entry name" value="TAT"/>
    <property type="match status" value="1"/>
</dbReference>
<comment type="caution">
    <text evidence="6">The sequence shown here is derived from an EMBL/GenBank/DDBJ whole genome shotgun (WGS) entry which is preliminary data.</text>
</comment>
<evidence type="ECO:0000313" key="6">
    <source>
        <dbReference type="EMBL" id="GGZ31102.1"/>
    </source>
</evidence>
<dbReference type="GO" id="GO:0015833">
    <property type="term" value="P:peptide transport"/>
    <property type="evidence" value="ECO:0007669"/>
    <property type="project" value="TreeGrafter"/>
</dbReference>
<reference evidence="6" key="1">
    <citation type="journal article" date="2014" name="Int. J. Syst. Evol. Microbiol.">
        <title>Complete genome sequence of Corynebacterium casei LMG S-19264T (=DSM 44701T), isolated from a smear-ripened cheese.</title>
        <authorList>
            <consortium name="US DOE Joint Genome Institute (JGI-PGF)"/>
            <person name="Walter F."/>
            <person name="Albersmeier A."/>
            <person name="Kalinowski J."/>
            <person name="Ruckert C."/>
        </authorList>
    </citation>
    <scope>NUCLEOTIDE SEQUENCE</scope>
    <source>
        <strain evidence="6">KCTC 32296</strain>
    </source>
</reference>
<evidence type="ECO:0000256" key="4">
    <source>
        <dbReference type="ARBA" id="ARBA00022729"/>
    </source>
</evidence>
<accession>A0A918Q447</accession>
<evidence type="ECO:0000256" key="3">
    <source>
        <dbReference type="ARBA" id="ARBA00022448"/>
    </source>
</evidence>
<dbReference type="AlphaFoldDB" id="A0A918Q447"/>
<dbReference type="GO" id="GO:0030288">
    <property type="term" value="C:outer membrane-bounded periplasmic space"/>
    <property type="evidence" value="ECO:0007669"/>
    <property type="project" value="UniProtKB-ARBA"/>
</dbReference>
<dbReference type="InterPro" id="IPR000914">
    <property type="entry name" value="SBP_5_dom"/>
</dbReference>
<sequence>MAQDLAHRRDVLTGLTATAAGLWLPQTVQAQPKPKRGGRIRVACMSSSMADTLDPAKGALSTDYVRHYMFYSGLTQYDKGLTYKLALAQSIETKDRITWVVTLRKGVVFHDGARLKPADVVYSINRHKNPDTSSKVKPIAEQFAQVSQTGPSEVTIRLTTANADLPMILAASHFVIIKAGTTDFKTAIGTGPYRCTQFKPGVRTVGTRFDNYWKSGLPYLDEIELIGIPDEVSRVNALLSGDVQLISPINPRSTRRVRGSNKHTVVETKSSLYTDLIVRQDAFGGEDFTLGIKHLLNRQLISKALFRGFATIGNDQPIAPNNPYYLEGLPQRTFDPDKARFHFKRAGIGRTRVPLFASPAAEGSVEMAMIMQEAGANLGLNLEVKRVPADGYWSHHWMKHPLTFGNINPRPTADLVFSLFFKSDAPWNESGWKNARFDQLLTLARAEADEAKRKSLYGDMQTIVHEKGGVGIPVFISLVDAYDKRLMGYEPVPIGGLMGYGFAEYVWWGA</sequence>
<dbReference type="PANTHER" id="PTHR30290">
    <property type="entry name" value="PERIPLASMIC BINDING COMPONENT OF ABC TRANSPORTER"/>
    <property type="match status" value="1"/>
</dbReference>
<dbReference type="Gene3D" id="3.40.190.10">
    <property type="entry name" value="Periplasmic binding protein-like II"/>
    <property type="match status" value="1"/>
</dbReference>
<dbReference type="GO" id="GO:1904680">
    <property type="term" value="F:peptide transmembrane transporter activity"/>
    <property type="evidence" value="ECO:0007669"/>
    <property type="project" value="TreeGrafter"/>
</dbReference>
<keyword evidence="4" id="KW-0732">Signal</keyword>
<evidence type="ECO:0000313" key="7">
    <source>
        <dbReference type="Proteomes" id="UP000662572"/>
    </source>
</evidence>
<dbReference type="CDD" id="cd08503">
    <property type="entry name" value="PBP2_NikA_DppA_OppA_like_17"/>
    <property type="match status" value="1"/>
</dbReference>
<dbReference type="PANTHER" id="PTHR30290:SF9">
    <property type="entry name" value="OLIGOPEPTIDE-BINDING PROTEIN APPA"/>
    <property type="match status" value="1"/>
</dbReference>
<evidence type="ECO:0000259" key="5">
    <source>
        <dbReference type="Pfam" id="PF00496"/>
    </source>
</evidence>